<keyword evidence="3 9" id="KW-0813">Transport</keyword>
<proteinExistence type="inferred from homology"/>
<evidence type="ECO:0000256" key="8">
    <source>
        <dbReference type="ARBA" id="ARBA00023136"/>
    </source>
</evidence>
<evidence type="ECO:0000256" key="2">
    <source>
        <dbReference type="ARBA" id="ARBA00009261"/>
    </source>
</evidence>
<feature type="compositionally biased region" description="Basic and acidic residues" evidence="10">
    <location>
        <begin position="484"/>
        <end position="496"/>
    </location>
</feature>
<feature type="transmembrane region" description="Helical" evidence="9">
    <location>
        <begin position="397"/>
        <end position="417"/>
    </location>
</feature>
<comment type="caution">
    <text evidence="11">The sequence shown here is derived from an EMBL/GenBank/DDBJ whole genome shotgun (WGS) entry which is preliminary data.</text>
</comment>
<dbReference type="PANTHER" id="PTHR30330:SF3">
    <property type="entry name" value="TRANSCRIPTIONAL REGULATOR, LRP FAMILY"/>
    <property type="match status" value="1"/>
</dbReference>
<accession>A0A542Y6V9</accession>
<evidence type="ECO:0000313" key="11">
    <source>
        <dbReference type="EMBL" id="TQL43785.1"/>
    </source>
</evidence>
<feature type="transmembrane region" description="Helical" evidence="9">
    <location>
        <begin position="361"/>
        <end position="385"/>
    </location>
</feature>
<evidence type="ECO:0000256" key="9">
    <source>
        <dbReference type="RuleBase" id="RU363064"/>
    </source>
</evidence>
<feature type="transmembrane region" description="Helical" evidence="9">
    <location>
        <begin position="214"/>
        <end position="234"/>
    </location>
</feature>
<evidence type="ECO:0000256" key="7">
    <source>
        <dbReference type="ARBA" id="ARBA00022989"/>
    </source>
</evidence>
<dbReference type="Gene3D" id="1.20.1740.10">
    <property type="entry name" value="Amino acid/polyamine transporter I"/>
    <property type="match status" value="1"/>
</dbReference>
<feature type="transmembrane region" description="Helical" evidence="9">
    <location>
        <begin position="254"/>
        <end position="275"/>
    </location>
</feature>
<feature type="transmembrane region" description="Helical" evidence="9">
    <location>
        <begin position="312"/>
        <end position="332"/>
    </location>
</feature>
<dbReference type="EMBL" id="VFON01000001">
    <property type="protein sequence ID" value="TQL43785.1"/>
    <property type="molecule type" value="Genomic_DNA"/>
</dbReference>
<evidence type="ECO:0000256" key="1">
    <source>
        <dbReference type="ARBA" id="ARBA00004651"/>
    </source>
</evidence>
<feature type="region of interest" description="Disordered" evidence="10">
    <location>
        <begin position="484"/>
        <end position="509"/>
    </location>
</feature>
<protein>
    <submittedName>
        <fullName evidence="11">AGCS family alanine or glycine:cation symporter</fullName>
    </submittedName>
</protein>
<evidence type="ECO:0000256" key="6">
    <source>
        <dbReference type="ARBA" id="ARBA00022847"/>
    </source>
</evidence>
<keyword evidence="5 9" id="KW-0812">Transmembrane</keyword>
<dbReference type="PRINTS" id="PR00175">
    <property type="entry name" value="NAALASMPORT"/>
</dbReference>
<gene>
    <name evidence="11" type="ORF">FB468_1822</name>
</gene>
<keyword evidence="8 9" id="KW-0472">Membrane</keyword>
<dbReference type="FunFam" id="1.20.1740.10:FF:000004">
    <property type="entry name" value="Sodium:alanine symporter family protein"/>
    <property type="match status" value="1"/>
</dbReference>
<name>A0A542Y6V9_9MICO</name>
<dbReference type="NCBIfam" id="TIGR00835">
    <property type="entry name" value="agcS"/>
    <property type="match status" value="1"/>
</dbReference>
<evidence type="ECO:0000256" key="10">
    <source>
        <dbReference type="SAM" id="MobiDB-lite"/>
    </source>
</evidence>
<comment type="similarity">
    <text evidence="2 9">Belongs to the alanine or glycine:cation symporter (AGCS) (TC 2.A.25) family.</text>
</comment>
<evidence type="ECO:0000256" key="5">
    <source>
        <dbReference type="ARBA" id="ARBA00022692"/>
    </source>
</evidence>
<keyword evidence="4 9" id="KW-1003">Cell membrane</keyword>
<sequence>MTNTLQEILDTIGGVIWGPFVLIPLLFLTGLYLTIRLGGIQFLRLGAALNLGLLRRKDPGAQGDISQFQALTTALAATVGTGNIVGVATAIGIGGPGALFWMWITGLLGMASKYTEAFLGVRYRQADAKGERNGGPQYYLEKGIRGPLGKILGWSFTVFAVFACFGIGNLTQSNSIAANVEHSFSVPVWVTGLVLTAFALVVLVGGIKSIGKVTAGFVPIMIVFYVVAALYILGANIGEVPAALATIFHDAFTGTAAAGGFAGSVFIIAVQYGFARGIFSNESGMGSAAIAAAAAQTSHPVRQGLVSMTQTFIDTIIVVTMTGLVIVTTGTYSQVDPATNEQLSPALMTGQAFSHGLPGEWGHWVVTIGLVMFAFSTILGWAYYGERNIVRIFGRKIAIPFRVVFSLIVFVGATTQLDIAWSFSDMMNGLMAIPNLIGLLILSGLVARETRAYLKFDPKLRATPEEIERALRDEPGYQSWRTREAELDRAGGREPQRPATRTVQVPLEE</sequence>
<feature type="transmembrane region" description="Helical" evidence="9">
    <location>
        <begin position="151"/>
        <end position="168"/>
    </location>
</feature>
<keyword evidence="12" id="KW-1185">Reference proteome</keyword>
<dbReference type="RefSeq" id="WP_141887050.1">
    <property type="nucleotide sequence ID" value="NZ_BAAAUY010000001.1"/>
</dbReference>
<keyword evidence="7 9" id="KW-1133">Transmembrane helix</keyword>
<organism evidence="11 12">
    <name type="scientific">Leucobacter komagatae</name>
    <dbReference type="NCBI Taxonomy" id="55969"/>
    <lineage>
        <taxon>Bacteria</taxon>
        <taxon>Bacillati</taxon>
        <taxon>Actinomycetota</taxon>
        <taxon>Actinomycetes</taxon>
        <taxon>Micrococcales</taxon>
        <taxon>Microbacteriaceae</taxon>
        <taxon>Leucobacter</taxon>
    </lineage>
</organism>
<dbReference type="InterPro" id="IPR001463">
    <property type="entry name" value="Na/Ala_symport"/>
</dbReference>
<evidence type="ECO:0000256" key="4">
    <source>
        <dbReference type="ARBA" id="ARBA00022475"/>
    </source>
</evidence>
<evidence type="ECO:0000313" key="12">
    <source>
        <dbReference type="Proteomes" id="UP000319094"/>
    </source>
</evidence>
<feature type="transmembrane region" description="Helical" evidence="9">
    <location>
        <begin position="188"/>
        <end position="207"/>
    </location>
</feature>
<dbReference type="GO" id="GO:0005886">
    <property type="term" value="C:plasma membrane"/>
    <property type="evidence" value="ECO:0007669"/>
    <property type="project" value="UniProtKB-SubCell"/>
</dbReference>
<dbReference type="OrthoDB" id="9806926at2"/>
<dbReference type="GO" id="GO:0005283">
    <property type="term" value="F:amino acid:sodium symporter activity"/>
    <property type="evidence" value="ECO:0007669"/>
    <property type="project" value="InterPro"/>
</dbReference>
<comment type="subcellular location">
    <subcellularLocation>
        <location evidence="1 9">Cell membrane</location>
        <topology evidence="1 9">Multi-pass membrane protein</topology>
    </subcellularLocation>
</comment>
<dbReference type="PANTHER" id="PTHR30330">
    <property type="entry name" value="AGSS FAMILY TRANSPORTER, SODIUM-ALANINE"/>
    <property type="match status" value="1"/>
</dbReference>
<keyword evidence="6 9" id="KW-0769">Symport</keyword>
<dbReference type="AlphaFoldDB" id="A0A542Y6V9"/>
<evidence type="ECO:0000256" key="3">
    <source>
        <dbReference type="ARBA" id="ARBA00022448"/>
    </source>
</evidence>
<feature type="transmembrane region" description="Helical" evidence="9">
    <location>
        <begin position="12"/>
        <end position="35"/>
    </location>
</feature>
<reference evidence="11 12" key="1">
    <citation type="submission" date="2019-06" db="EMBL/GenBank/DDBJ databases">
        <title>Sequencing the genomes of 1000 actinobacteria strains.</title>
        <authorList>
            <person name="Klenk H.-P."/>
        </authorList>
    </citation>
    <scope>NUCLEOTIDE SEQUENCE [LARGE SCALE GENOMIC DNA]</scope>
    <source>
        <strain evidence="11 12">DSM 8803</strain>
    </source>
</reference>
<feature type="transmembrane region" description="Helical" evidence="9">
    <location>
        <begin position="429"/>
        <end position="447"/>
    </location>
</feature>
<dbReference type="Proteomes" id="UP000319094">
    <property type="component" value="Unassembled WGS sequence"/>
</dbReference>
<dbReference type="Pfam" id="PF01235">
    <property type="entry name" value="Na_Ala_symp"/>
    <property type="match status" value="1"/>
</dbReference>